<sequence>MIKIMDIDFNLLGEIDNFSSLQFTRKYYKYGEFELHLPVKAQDADKLNIGNIIFYDTGRKAGIIEYRELSQEDNENLVVKGYTLGSIINRRITLPPEGQAYDQINAVGETAIKHYVGVNCINSTDVNRNINRLVLEKDLGRGFSVSWQSRFKQLDEDVIGIAQASGLGWDINLDFENEHLIFSVIEGRDLTANQEQNPPVIFSVDFDNVTKQEFTDSNVGSKNFAFVGGKGEGSERKIITVGDNASGFDRVETFVDARDIDNVENLATQGRQKLFELQPVMSFTNEIMNNTFKYQEDWEVGDIVTCQNKEWGITMDTRITEVKEIYEGNESRLEVTFGNSVPTLTDKLKKALDSPIVETASETKYDDRYYTKSEINDKLGEAGVSTYIFTQMTPSAVWNINHNLSKRPSVSIVDSAGSLVVGEVKYVDDNNIKITFSAAFSGYAYIN</sequence>
<feature type="domain" description="Gp28/Gp37-like" evidence="1">
    <location>
        <begin position="2"/>
        <end position="339"/>
    </location>
</feature>
<comment type="caution">
    <text evidence="2">The sequence shown here is derived from an EMBL/GenBank/DDBJ whole genome shotgun (WGS) entry which is preliminary data.</text>
</comment>
<dbReference type="RefSeq" id="WP_206870848.1">
    <property type="nucleotide sequence ID" value="NZ_BMBA01000003.1"/>
</dbReference>
<organism evidence="2 3">
    <name type="scientific">Clostridium zeae</name>
    <dbReference type="NCBI Taxonomy" id="2759022"/>
    <lineage>
        <taxon>Bacteria</taxon>
        <taxon>Bacillati</taxon>
        <taxon>Bacillota</taxon>
        <taxon>Clostridia</taxon>
        <taxon>Eubacteriales</taxon>
        <taxon>Clostridiaceae</taxon>
        <taxon>Clostridium</taxon>
    </lineage>
</organism>
<dbReference type="Pfam" id="PF14594">
    <property type="entry name" value="Sipho_Gp37"/>
    <property type="match status" value="1"/>
</dbReference>
<dbReference type="InterPro" id="IPR029432">
    <property type="entry name" value="Gp28/Gp37-like_dom"/>
</dbReference>
<name>A0ABQ1ECN9_9CLOT</name>
<protein>
    <recommendedName>
        <fullName evidence="1">Gp28/Gp37-like domain-containing protein</fullName>
    </recommendedName>
</protein>
<evidence type="ECO:0000313" key="2">
    <source>
        <dbReference type="EMBL" id="GFZ32566.1"/>
    </source>
</evidence>
<evidence type="ECO:0000259" key="1">
    <source>
        <dbReference type="Pfam" id="PF14594"/>
    </source>
</evidence>
<reference evidence="2 3" key="1">
    <citation type="journal article" date="2021" name="Int. J. Syst. Evol. Microbiol.">
        <title>Clostridium zeae sp. nov., isolated from corn silage.</title>
        <authorList>
            <person name="Kobayashi H."/>
            <person name="Tanizawa Y."/>
            <person name="Yagura M."/>
            <person name="Sakamoto M."/>
            <person name="Ohkuma M."/>
            <person name="Tohno M."/>
        </authorList>
    </citation>
    <scope>NUCLEOTIDE SEQUENCE [LARGE SCALE GENOMIC DNA]</scope>
    <source>
        <strain evidence="2 3">CSC2</strain>
    </source>
</reference>
<gene>
    <name evidence="2" type="ORF">CSC2_30920</name>
</gene>
<evidence type="ECO:0000313" key="3">
    <source>
        <dbReference type="Proteomes" id="UP000663802"/>
    </source>
</evidence>
<dbReference type="EMBL" id="BMBA01000003">
    <property type="protein sequence ID" value="GFZ32566.1"/>
    <property type="molecule type" value="Genomic_DNA"/>
</dbReference>
<proteinExistence type="predicted"/>
<keyword evidence="3" id="KW-1185">Reference proteome</keyword>
<accession>A0ABQ1ECN9</accession>
<dbReference type="Proteomes" id="UP000663802">
    <property type="component" value="Unassembled WGS sequence"/>
</dbReference>